<protein>
    <submittedName>
        <fullName evidence="1">Uncharacterized protein</fullName>
    </submittedName>
</protein>
<reference evidence="1" key="1">
    <citation type="submission" date="2014-11" db="EMBL/GenBank/DDBJ databases">
        <authorList>
            <person name="Amaro Gonzalez C."/>
        </authorList>
    </citation>
    <scope>NUCLEOTIDE SEQUENCE</scope>
</reference>
<reference evidence="1" key="2">
    <citation type="journal article" date="2015" name="Fish Shellfish Immunol.">
        <title>Early steps in the European eel (Anguilla anguilla)-Vibrio vulnificus interaction in the gills: Role of the RtxA13 toxin.</title>
        <authorList>
            <person name="Callol A."/>
            <person name="Pajuelo D."/>
            <person name="Ebbesson L."/>
            <person name="Teles M."/>
            <person name="MacKenzie S."/>
            <person name="Amaro C."/>
        </authorList>
    </citation>
    <scope>NUCLEOTIDE SEQUENCE</scope>
</reference>
<evidence type="ECO:0000313" key="1">
    <source>
        <dbReference type="EMBL" id="JAH93646.1"/>
    </source>
</evidence>
<name>A0A0E9WTM8_ANGAN</name>
<dbReference type="AlphaFoldDB" id="A0A0E9WTM8"/>
<accession>A0A0E9WTM8</accession>
<proteinExistence type="predicted"/>
<dbReference type="EMBL" id="GBXM01014931">
    <property type="protein sequence ID" value="JAH93646.1"/>
    <property type="molecule type" value="Transcribed_RNA"/>
</dbReference>
<organism evidence="1">
    <name type="scientific">Anguilla anguilla</name>
    <name type="common">European freshwater eel</name>
    <name type="synonym">Muraena anguilla</name>
    <dbReference type="NCBI Taxonomy" id="7936"/>
    <lineage>
        <taxon>Eukaryota</taxon>
        <taxon>Metazoa</taxon>
        <taxon>Chordata</taxon>
        <taxon>Craniata</taxon>
        <taxon>Vertebrata</taxon>
        <taxon>Euteleostomi</taxon>
        <taxon>Actinopterygii</taxon>
        <taxon>Neopterygii</taxon>
        <taxon>Teleostei</taxon>
        <taxon>Anguilliformes</taxon>
        <taxon>Anguillidae</taxon>
        <taxon>Anguilla</taxon>
    </lineage>
</organism>
<sequence>MASAELLHTCYMYSSSQTQSMPNNTVEVNSVLVIHVQAPVLNPRSTAFHTFTSRGHHSVHTSGSPFHIA</sequence>